<dbReference type="EMBL" id="JASPKY010000209">
    <property type="protein sequence ID" value="KAK9720558.1"/>
    <property type="molecule type" value="Genomic_DNA"/>
</dbReference>
<dbReference type="AlphaFoldDB" id="A0AAW1KM74"/>
<gene>
    <name evidence="1" type="ORF">QE152_g21974</name>
</gene>
<name>A0AAW1KM74_POPJA</name>
<proteinExistence type="predicted"/>
<comment type="caution">
    <text evidence="1">The sequence shown here is derived from an EMBL/GenBank/DDBJ whole genome shotgun (WGS) entry which is preliminary data.</text>
</comment>
<organism evidence="1 2">
    <name type="scientific">Popillia japonica</name>
    <name type="common">Japanese beetle</name>
    <dbReference type="NCBI Taxonomy" id="7064"/>
    <lineage>
        <taxon>Eukaryota</taxon>
        <taxon>Metazoa</taxon>
        <taxon>Ecdysozoa</taxon>
        <taxon>Arthropoda</taxon>
        <taxon>Hexapoda</taxon>
        <taxon>Insecta</taxon>
        <taxon>Pterygota</taxon>
        <taxon>Neoptera</taxon>
        <taxon>Endopterygota</taxon>
        <taxon>Coleoptera</taxon>
        <taxon>Polyphaga</taxon>
        <taxon>Scarabaeiformia</taxon>
        <taxon>Scarabaeidae</taxon>
        <taxon>Rutelinae</taxon>
        <taxon>Popillia</taxon>
    </lineage>
</organism>
<evidence type="ECO:0008006" key="3">
    <source>
        <dbReference type="Google" id="ProtNLM"/>
    </source>
</evidence>
<evidence type="ECO:0000313" key="2">
    <source>
        <dbReference type="Proteomes" id="UP001458880"/>
    </source>
</evidence>
<keyword evidence="2" id="KW-1185">Reference proteome</keyword>
<sequence length="149" mass="17148">MDRGQDYLRSCWSFVTIITQAIHLYTYKTAKRDLVRTIREAKRNCWKDLCLELDDNIWGDAYRIVTKRFNSLTPYNLSMDRKKQILKDLFPITPDELGMQVTKADVTPFTLEELDNAITTVKPGRAPGPDKVPPEAIKEVGCCALLPWL</sequence>
<evidence type="ECO:0000313" key="1">
    <source>
        <dbReference type="EMBL" id="KAK9720558.1"/>
    </source>
</evidence>
<reference evidence="1 2" key="1">
    <citation type="journal article" date="2024" name="BMC Genomics">
        <title>De novo assembly and annotation of Popillia japonica's genome with initial clues to its potential as an invasive pest.</title>
        <authorList>
            <person name="Cucini C."/>
            <person name="Boschi S."/>
            <person name="Funari R."/>
            <person name="Cardaioli E."/>
            <person name="Iannotti N."/>
            <person name="Marturano G."/>
            <person name="Paoli F."/>
            <person name="Bruttini M."/>
            <person name="Carapelli A."/>
            <person name="Frati F."/>
            <person name="Nardi F."/>
        </authorList>
    </citation>
    <scope>NUCLEOTIDE SEQUENCE [LARGE SCALE GENOMIC DNA]</scope>
    <source>
        <strain evidence="1">DMR45628</strain>
    </source>
</reference>
<accession>A0AAW1KM74</accession>
<dbReference type="Proteomes" id="UP001458880">
    <property type="component" value="Unassembled WGS sequence"/>
</dbReference>
<protein>
    <recommendedName>
        <fullName evidence="3">Reverse transcriptase</fullName>
    </recommendedName>
</protein>